<accession>A0ABN6ZRD0</accession>
<sequence>MLAAVRGEPASRILLDPVVLAGLVLAAVMAILVPGPFGYLGLVLPLPVVLLRVLVPAARRAAGGLDIDLLFVMAHMYAVATGRPERRRLFELRPLVGDYGAYGRALSRIAVLAVEWGYGFVRATRLVAKQAPNRYLRDFLTRLSEVLRTGDDVVKFLRVELDTSVRQFTSSYMRSIELLRIFLGLYATLMSASMFVILTFTVLAVFMGGSTWSMAASMTALLAVITVFAVAARYIAPRDPVVYRGAASMNRSLARLRMLTRGGLVLSALGGAAVYLATGDPSYTILGLALPALIPGFYAIRVEGYIARLGSFYQVFVRSLGLTYSVIPSYAGALSSVLSAEYGPLTVYARRLYARVTNGVEPRTAFRYLSLETSNSDVVRGNNVFVDAVEAGGDPAETGLILSDLFIRLSDLRADRSRVARTFEAVVYLMQALVAAITSAIINILALFGHYYEALGSLSQSSAVGYLPFTITLPDLSTITWLVSAFLAMLALVNSVIIAYVRGSILESSLFHMAVLSVVTVAGVKAMEIISRLVIAPMMLPTAPLTGAP</sequence>
<evidence type="ECO:0000313" key="2">
    <source>
        <dbReference type="EMBL" id="BES80933.1"/>
    </source>
</evidence>
<feature type="transmembrane region" description="Helical" evidence="1">
    <location>
        <begin position="283"/>
        <end position="300"/>
    </location>
</feature>
<keyword evidence="1" id="KW-1133">Transmembrane helix</keyword>
<dbReference type="EMBL" id="AP028907">
    <property type="protein sequence ID" value="BES80933.1"/>
    <property type="molecule type" value="Genomic_DNA"/>
</dbReference>
<feature type="transmembrane region" description="Helical" evidence="1">
    <location>
        <begin position="426"/>
        <end position="452"/>
    </location>
</feature>
<dbReference type="PANTHER" id="PTHR35402">
    <property type="entry name" value="INTEGRAL MEMBRANE PROTEIN-RELATED"/>
    <property type="match status" value="1"/>
</dbReference>
<feature type="transmembrane region" description="Helical" evidence="1">
    <location>
        <begin position="37"/>
        <end position="55"/>
    </location>
</feature>
<feature type="transmembrane region" description="Helical" evidence="1">
    <location>
        <begin position="181"/>
        <end position="206"/>
    </location>
</feature>
<name>A0ABN6ZRD0_9CREN</name>
<feature type="transmembrane region" description="Helical" evidence="1">
    <location>
        <begin position="479"/>
        <end position="501"/>
    </location>
</feature>
<proteinExistence type="predicted"/>
<keyword evidence="1" id="KW-0472">Membrane</keyword>
<protein>
    <submittedName>
        <fullName evidence="2">Archaellar assembly protein FlaJ</fullName>
    </submittedName>
</protein>
<reference evidence="2 3" key="1">
    <citation type="submission" date="2023-09" db="EMBL/GenBank/DDBJ databases">
        <title>Pyrofollis japonicus gen. nov. sp. nov., a novel member of the family Pyrodictiaceae isolated from the Iheya North hydrothermal field.</title>
        <authorList>
            <person name="Miyazaki U."/>
            <person name="Sanari M."/>
            <person name="Tame A."/>
            <person name="Kitajima M."/>
            <person name="Okamoto A."/>
            <person name="Sawayama S."/>
            <person name="Miyazaki J."/>
            <person name="Takai K."/>
            <person name="Nakagawa S."/>
        </authorList>
    </citation>
    <scope>NUCLEOTIDE SEQUENCE [LARGE SCALE GENOMIC DNA]</scope>
    <source>
        <strain evidence="2 3">AV2</strain>
    </source>
</reference>
<feature type="transmembrane region" description="Helical" evidence="1">
    <location>
        <begin position="513"/>
        <end position="535"/>
    </location>
</feature>
<dbReference type="PANTHER" id="PTHR35402:SF2">
    <property type="entry name" value="FLAGELLA ACCESSORY PROTEIN J"/>
    <property type="match status" value="1"/>
</dbReference>
<feature type="transmembrane region" description="Helical" evidence="1">
    <location>
        <begin position="12"/>
        <end position="31"/>
    </location>
</feature>
<keyword evidence="1" id="KW-0812">Transmembrane</keyword>
<feature type="transmembrane region" description="Helical" evidence="1">
    <location>
        <begin position="256"/>
        <end position="277"/>
    </location>
</feature>
<evidence type="ECO:0000256" key="1">
    <source>
        <dbReference type="SAM" id="Phobius"/>
    </source>
</evidence>
<gene>
    <name evidence="2" type="primary">flaJ</name>
    <name evidence="2" type="ORF">PABY_05000</name>
</gene>
<dbReference type="InterPro" id="IPR056569">
    <property type="entry name" value="ArlJ-like"/>
</dbReference>
<evidence type="ECO:0000313" key="3">
    <source>
        <dbReference type="Proteomes" id="UP001341135"/>
    </source>
</evidence>
<organism evidence="2 3">
    <name type="scientific">Pyrodictium abyssi</name>
    <dbReference type="NCBI Taxonomy" id="54256"/>
    <lineage>
        <taxon>Archaea</taxon>
        <taxon>Thermoproteota</taxon>
        <taxon>Thermoprotei</taxon>
        <taxon>Desulfurococcales</taxon>
        <taxon>Pyrodictiaceae</taxon>
        <taxon>Pyrodictium</taxon>
    </lineage>
</organism>
<keyword evidence="3" id="KW-1185">Reference proteome</keyword>
<dbReference type="Proteomes" id="UP001341135">
    <property type="component" value="Chromosome"/>
</dbReference>
<feature type="transmembrane region" description="Helical" evidence="1">
    <location>
        <begin position="212"/>
        <end position="235"/>
    </location>
</feature>